<evidence type="ECO:0000313" key="2">
    <source>
        <dbReference type="Proteomes" id="UP000243498"/>
    </source>
</evidence>
<dbReference type="EMBL" id="AZHC01000007">
    <property type="protein sequence ID" value="OAA46065.1"/>
    <property type="molecule type" value="Genomic_DNA"/>
</dbReference>
<protein>
    <submittedName>
        <fullName evidence="1">Uncharacterized protein</fullName>
    </submittedName>
</protein>
<organism evidence="1 2">
    <name type="scientific">Metarhizium rileyi (strain RCEF 4871)</name>
    <name type="common">Nomuraea rileyi</name>
    <dbReference type="NCBI Taxonomy" id="1649241"/>
    <lineage>
        <taxon>Eukaryota</taxon>
        <taxon>Fungi</taxon>
        <taxon>Dikarya</taxon>
        <taxon>Ascomycota</taxon>
        <taxon>Pezizomycotina</taxon>
        <taxon>Sordariomycetes</taxon>
        <taxon>Hypocreomycetidae</taxon>
        <taxon>Hypocreales</taxon>
        <taxon>Clavicipitaceae</taxon>
        <taxon>Metarhizium</taxon>
    </lineage>
</organism>
<sequence length="68" mass="7307">MDYRSPPSRIIEGASDEAIGGMSKSKCVPFAVAALESRRNRNQGLANQKGDLFTKSSLDGHVELEAAQ</sequence>
<accession>A0A167G2E3</accession>
<dbReference type="AlphaFoldDB" id="A0A167G2E3"/>
<keyword evidence="2" id="KW-1185">Reference proteome</keyword>
<evidence type="ECO:0000313" key="1">
    <source>
        <dbReference type="EMBL" id="OAA46065.1"/>
    </source>
</evidence>
<name>A0A167G2E3_METRR</name>
<dbReference type="Proteomes" id="UP000243498">
    <property type="component" value="Unassembled WGS sequence"/>
</dbReference>
<proteinExistence type="predicted"/>
<comment type="caution">
    <text evidence="1">The sequence shown here is derived from an EMBL/GenBank/DDBJ whole genome shotgun (WGS) entry which is preliminary data.</text>
</comment>
<reference evidence="1 2" key="1">
    <citation type="journal article" date="2016" name="Genome Biol. Evol.">
        <title>Divergent and convergent evolution of fungal pathogenicity.</title>
        <authorList>
            <person name="Shang Y."/>
            <person name="Xiao G."/>
            <person name="Zheng P."/>
            <person name="Cen K."/>
            <person name="Zhan S."/>
            <person name="Wang C."/>
        </authorList>
    </citation>
    <scope>NUCLEOTIDE SEQUENCE [LARGE SCALE GENOMIC DNA]</scope>
    <source>
        <strain evidence="1 2">RCEF 4871</strain>
    </source>
</reference>
<gene>
    <name evidence="1" type="ORF">NOR_02818</name>
</gene>